<proteinExistence type="predicted"/>
<reference evidence="2" key="2">
    <citation type="journal article" date="2015" name="Fish Shellfish Immunol.">
        <title>Early steps in the European eel (Anguilla anguilla)-Vibrio vulnificus interaction in the gills: Role of the RtxA13 toxin.</title>
        <authorList>
            <person name="Callol A."/>
            <person name="Pajuelo D."/>
            <person name="Ebbesson L."/>
            <person name="Teles M."/>
            <person name="MacKenzie S."/>
            <person name="Amaro C."/>
        </authorList>
    </citation>
    <scope>NUCLEOTIDE SEQUENCE</scope>
</reference>
<evidence type="ECO:0000313" key="2">
    <source>
        <dbReference type="EMBL" id="JAI05756.1"/>
    </source>
</evidence>
<sequence>MRISVSAPQANRRRGMSQHSRSNVFMRTNNKSVHSLYNSFCMLLGVNFTYTVNYDAESWPFSQSTLTICLQLVII</sequence>
<reference evidence="2" key="1">
    <citation type="submission" date="2014-11" db="EMBL/GenBank/DDBJ databases">
        <authorList>
            <person name="Amaro Gonzalez C."/>
        </authorList>
    </citation>
    <scope>NUCLEOTIDE SEQUENCE</scope>
</reference>
<dbReference type="EMBL" id="GBXM01002822">
    <property type="protein sequence ID" value="JAI05756.1"/>
    <property type="molecule type" value="Transcribed_RNA"/>
</dbReference>
<feature type="region of interest" description="Disordered" evidence="1">
    <location>
        <begin position="1"/>
        <end position="21"/>
    </location>
</feature>
<evidence type="ECO:0000256" key="1">
    <source>
        <dbReference type="SAM" id="MobiDB-lite"/>
    </source>
</evidence>
<name>A0A0E9XV95_ANGAN</name>
<protein>
    <submittedName>
        <fullName evidence="2">Uncharacterized protein</fullName>
    </submittedName>
</protein>
<dbReference type="AlphaFoldDB" id="A0A0E9XV95"/>
<organism evidence="2">
    <name type="scientific">Anguilla anguilla</name>
    <name type="common">European freshwater eel</name>
    <name type="synonym">Muraena anguilla</name>
    <dbReference type="NCBI Taxonomy" id="7936"/>
    <lineage>
        <taxon>Eukaryota</taxon>
        <taxon>Metazoa</taxon>
        <taxon>Chordata</taxon>
        <taxon>Craniata</taxon>
        <taxon>Vertebrata</taxon>
        <taxon>Euteleostomi</taxon>
        <taxon>Actinopterygii</taxon>
        <taxon>Neopterygii</taxon>
        <taxon>Teleostei</taxon>
        <taxon>Anguilliformes</taxon>
        <taxon>Anguillidae</taxon>
        <taxon>Anguilla</taxon>
    </lineage>
</organism>
<accession>A0A0E9XV95</accession>